<dbReference type="OrthoDB" id="1668230at2759"/>
<feature type="domain" description="Disease resistance R13L4/SHOC-2-like LRR" evidence="5">
    <location>
        <begin position="360"/>
        <end position="483"/>
    </location>
</feature>
<evidence type="ECO:0000256" key="2">
    <source>
        <dbReference type="ARBA" id="ARBA00022737"/>
    </source>
</evidence>
<dbReference type="FunFam" id="3.80.10.10:FF:000405">
    <property type="entry name" value="Plant intracellular Ras-group-related LRR protein 4"/>
    <property type="match status" value="1"/>
</dbReference>
<evidence type="ECO:0000256" key="4">
    <source>
        <dbReference type="ARBA" id="ARBA00037519"/>
    </source>
</evidence>
<dbReference type="InterPro" id="IPR055414">
    <property type="entry name" value="LRR_R13L4/SHOC2-like"/>
</dbReference>
<dbReference type="InterPro" id="IPR001611">
    <property type="entry name" value="Leu-rich_rpt"/>
</dbReference>
<dbReference type="GO" id="GO:0051707">
    <property type="term" value="P:response to other organism"/>
    <property type="evidence" value="ECO:0007669"/>
    <property type="project" value="UniProtKB-ARBA"/>
</dbReference>
<dbReference type="GO" id="GO:0006952">
    <property type="term" value="P:defense response"/>
    <property type="evidence" value="ECO:0007669"/>
    <property type="project" value="UniProtKB-ARBA"/>
</dbReference>
<comment type="caution">
    <text evidence="6">The sequence shown here is derived from an EMBL/GenBank/DDBJ whole genome shotgun (WGS) entry which is preliminary data.</text>
</comment>
<protein>
    <recommendedName>
        <fullName evidence="5">Disease resistance R13L4/SHOC-2-like LRR domain-containing protein</fullName>
    </recommendedName>
</protein>
<dbReference type="InterPro" id="IPR032675">
    <property type="entry name" value="LRR_dom_sf"/>
</dbReference>
<dbReference type="Pfam" id="PF23598">
    <property type="entry name" value="LRR_14"/>
    <property type="match status" value="1"/>
</dbReference>
<evidence type="ECO:0000313" key="6">
    <source>
        <dbReference type="EMBL" id="KAF7139543.1"/>
    </source>
</evidence>
<dbReference type="PANTHER" id="PTHR48051">
    <property type="match status" value="1"/>
</dbReference>
<name>A0A834GPI9_RHOSS</name>
<proteinExistence type="inferred from homology"/>
<keyword evidence="2" id="KW-0677">Repeat</keyword>
<evidence type="ECO:0000256" key="3">
    <source>
        <dbReference type="ARBA" id="ARBA00023786"/>
    </source>
</evidence>
<reference evidence="6" key="1">
    <citation type="submission" date="2019-11" db="EMBL/GenBank/DDBJ databases">
        <authorList>
            <person name="Liu Y."/>
            <person name="Hou J."/>
            <person name="Li T.-Q."/>
            <person name="Guan C.-H."/>
            <person name="Wu X."/>
            <person name="Wu H.-Z."/>
            <person name="Ling F."/>
            <person name="Zhang R."/>
            <person name="Shi X.-G."/>
            <person name="Ren J.-P."/>
            <person name="Chen E.-F."/>
            <person name="Sun J.-M."/>
        </authorList>
    </citation>
    <scope>NUCLEOTIDE SEQUENCE</scope>
    <source>
        <strain evidence="6">Adult_tree_wgs_1</strain>
        <tissue evidence="6">Leaves</tissue>
    </source>
</reference>
<evidence type="ECO:0000313" key="7">
    <source>
        <dbReference type="Proteomes" id="UP000626092"/>
    </source>
</evidence>
<dbReference type="Pfam" id="PF13855">
    <property type="entry name" value="LRR_8"/>
    <property type="match status" value="1"/>
</dbReference>
<evidence type="ECO:0000256" key="1">
    <source>
        <dbReference type="ARBA" id="ARBA00022614"/>
    </source>
</evidence>
<dbReference type="SMART" id="SM00364">
    <property type="entry name" value="LRR_BAC"/>
    <property type="match status" value="8"/>
</dbReference>
<dbReference type="InterPro" id="IPR050216">
    <property type="entry name" value="LRR_domain-containing"/>
</dbReference>
<dbReference type="PANTHER" id="PTHR48051:SF1">
    <property type="entry name" value="RAS SUPPRESSOR PROTEIN 1"/>
    <property type="match status" value="1"/>
</dbReference>
<gene>
    <name evidence="6" type="ORF">RHSIM_Rhsim07G0125000</name>
</gene>
<dbReference type="PROSITE" id="PS51450">
    <property type="entry name" value="LRR"/>
    <property type="match status" value="2"/>
</dbReference>
<dbReference type="InterPro" id="IPR003591">
    <property type="entry name" value="Leu-rich_rpt_typical-subtyp"/>
</dbReference>
<dbReference type="AlphaFoldDB" id="A0A834GPI9"/>
<organism evidence="6 7">
    <name type="scientific">Rhododendron simsii</name>
    <name type="common">Sims's rhododendron</name>
    <dbReference type="NCBI Taxonomy" id="118357"/>
    <lineage>
        <taxon>Eukaryota</taxon>
        <taxon>Viridiplantae</taxon>
        <taxon>Streptophyta</taxon>
        <taxon>Embryophyta</taxon>
        <taxon>Tracheophyta</taxon>
        <taxon>Spermatophyta</taxon>
        <taxon>Magnoliopsida</taxon>
        <taxon>eudicotyledons</taxon>
        <taxon>Gunneridae</taxon>
        <taxon>Pentapetalae</taxon>
        <taxon>asterids</taxon>
        <taxon>Ericales</taxon>
        <taxon>Ericaceae</taxon>
        <taxon>Ericoideae</taxon>
        <taxon>Rhodoreae</taxon>
        <taxon>Rhododendron</taxon>
    </lineage>
</organism>
<dbReference type="SUPFAM" id="SSF52058">
    <property type="entry name" value="L domain-like"/>
    <property type="match status" value="1"/>
</dbReference>
<dbReference type="GO" id="GO:0005737">
    <property type="term" value="C:cytoplasm"/>
    <property type="evidence" value="ECO:0007669"/>
    <property type="project" value="TreeGrafter"/>
</dbReference>
<dbReference type="EMBL" id="WJXA01000007">
    <property type="protein sequence ID" value="KAF7139543.1"/>
    <property type="molecule type" value="Genomic_DNA"/>
</dbReference>
<keyword evidence="1" id="KW-0433">Leucine-rich repeat</keyword>
<dbReference type="Gene3D" id="3.80.10.10">
    <property type="entry name" value="Ribonuclease Inhibitor"/>
    <property type="match status" value="1"/>
</dbReference>
<keyword evidence="7" id="KW-1185">Reference proteome</keyword>
<comment type="function">
    <text evidence="4">Leucine-rich repeat protein that likely mediates protein interactions, possibly in the context of signal transduction.</text>
</comment>
<sequence length="587" mass="64050">MAVIPKTDPSPAYLQAVEEITRAYKSLPPRPTIEEVEAATSVLHTVNTSQHTKLEEISSQPGPRDVPPELFSVLQQVRTTQVLFHAHEQRKEAAHLVETDEMFRAFDELIQRASDLVLGVKTQVEERVLAFENEVMDCSLGDPVGEIIASGIEMKRIDGGKGKVVDGGGLKGLVVSSSFKGRLGGGDLKGLVGSSSFRGKLGGGDLKGLVGSSVGSSSFRGKLGGGDLKGLVGSSSTNKPTSFITGGGDTEKLSLMKVAAIIENSAKNGDRVLDLQGKLMEKIEWLPVSLGKLSNVYELNLSQNHIMALPATIGSLLALTKLDIHSNQLINLPESFGELVNLTDLDLHANMLKSLPPSFGDLNNLSNLDLSSNHFTHLPDLIGKLTSLKKLNVETNELEELPFSIGSCSSIVELRLDFNQLKALPEAIGKLEGLEILSLHYNKVKRLPTTIGNLSKLREVDISFNELESIPESLCAVVSIVKLNVGHNFADLRALPKSIGNLEMLEELDISDDQIRVLPESFRFLSKLRVFRADETPLEVPPRQIIKLGAQAVVEYMAEFVAKKDLKFQQPKKKKGFWSRVCLLFRK</sequence>
<evidence type="ECO:0000259" key="5">
    <source>
        <dbReference type="Pfam" id="PF23598"/>
    </source>
</evidence>
<comment type="similarity">
    <text evidence="3">Belongs to the SHOC2 family.</text>
</comment>
<accession>A0A834GPI9</accession>
<dbReference type="SMART" id="SM00369">
    <property type="entry name" value="LRR_TYP"/>
    <property type="match status" value="9"/>
</dbReference>
<dbReference type="Proteomes" id="UP000626092">
    <property type="component" value="Unassembled WGS sequence"/>
</dbReference>